<sequence length="319" mass="35946">MMLDLLSHSPNPIMVVRIHQNRRHVYACNAAFYSLTGCAGEELIGLPIASLPLLGSKPLWSIVDLLCDSITSHNLEAYAESYFSLSDSASSFGEFHVKQTMDAGDTYLIVTVHDRSEDKWIEDTAHERQALVSMRLTPAGTALSLRGYRGPIAYDHLELSRTEPEQFIADQDRERVLNQLRELQFSRQTGEFHFTLRLFHEQFRIHSLVKPFFNGDGTFRCYAALVLTMEPAIEAEVIEGAPVNEHEVPAAGSDASYKLRLLMLEKRVSVTQLAENTQISLTTISNIRNGKIKRPQRLTAQLIADELGVSPTDIWEPYK</sequence>
<evidence type="ECO:0000313" key="2">
    <source>
        <dbReference type="EMBL" id="NBC71999.1"/>
    </source>
</evidence>
<dbReference type="SMART" id="SM00530">
    <property type="entry name" value="HTH_XRE"/>
    <property type="match status" value="1"/>
</dbReference>
<dbReference type="InterPro" id="IPR001387">
    <property type="entry name" value="Cro/C1-type_HTH"/>
</dbReference>
<evidence type="ECO:0000313" key="3">
    <source>
        <dbReference type="Proteomes" id="UP000558113"/>
    </source>
</evidence>
<dbReference type="OrthoDB" id="2561450at2"/>
<dbReference type="AlphaFoldDB" id="A0A7X4YV16"/>
<feature type="domain" description="HTH cro/C1-type" evidence="1">
    <location>
        <begin position="259"/>
        <end position="314"/>
    </location>
</feature>
<name>A0A7X4YV16_9BACL</name>
<dbReference type="PROSITE" id="PS50943">
    <property type="entry name" value="HTH_CROC1"/>
    <property type="match status" value="1"/>
</dbReference>
<evidence type="ECO:0000259" key="1">
    <source>
        <dbReference type="PROSITE" id="PS50943"/>
    </source>
</evidence>
<dbReference type="Gene3D" id="1.10.260.40">
    <property type="entry name" value="lambda repressor-like DNA-binding domains"/>
    <property type="match status" value="1"/>
</dbReference>
<keyword evidence="3" id="KW-1185">Reference proteome</keyword>
<dbReference type="CDD" id="cd00093">
    <property type="entry name" value="HTH_XRE"/>
    <property type="match status" value="1"/>
</dbReference>
<reference evidence="2 3" key="1">
    <citation type="submission" date="2020-01" db="EMBL/GenBank/DDBJ databases">
        <title>Paenibacillus soybeanensis sp. nov. isolated from the nodules of soybean (Glycine max(L.) Merr).</title>
        <authorList>
            <person name="Wang H."/>
        </authorList>
    </citation>
    <scope>NUCLEOTIDE SEQUENCE [LARGE SCALE GENOMIC DNA]</scope>
    <source>
        <strain evidence="2 3">DSM 23054</strain>
    </source>
</reference>
<dbReference type="InterPro" id="IPR010982">
    <property type="entry name" value="Lambda_DNA-bd_dom_sf"/>
</dbReference>
<comment type="caution">
    <text evidence="2">The sequence shown here is derived from an EMBL/GenBank/DDBJ whole genome shotgun (WGS) entry which is preliminary data.</text>
</comment>
<protein>
    <submittedName>
        <fullName evidence="2">Helix-turn-helix domain-containing protein</fullName>
    </submittedName>
</protein>
<proteinExistence type="predicted"/>
<organism evidence="2 3">
    <name type="scientific">Paenibacillus sacheonensis</name>
    <dbReference type="NCBI Taxonomy" id="742054"/>
    <lineage>
        <taxon>Bacteria</taxon>
        <taxon>Bacillati</taxon>
        <taxon>Bacillota</taxon>
        <taxon>Bacilli</taxon>
        <taxon>Bacillales</taxon>
        <taxon>Paenibacillaceae</taxon>
        <taxon>Paenibacillus</taxon>
    </lineage>
</organism>
<dbReference type="GO" id="GO:0003677">
    <property type="term" value="F:DNA binding"/>
    <property type="evidence" value="ECO:0007669"/>
    <property type="project" value="InterPro"/>
</dbReference>
<gene>
    <name evidence="2" type="ORF">GT003_23640</name>
</gene>
<dbReference type="EMBL" id="JAAAMU010000015">
    <property type="protein sequence ID" value="NBC71999.1"/>
    <property type="molecule type" value="Genomic_DNA"/>
</dbReference>
<dbReference type="Proteomes" id="UP000558113">
    <property type="component" value="Unassembled WGS sequence"/>
</dbReference>
<dbReference type="Pfam" id="PF13443">
    <property type="entry name" value="HTH_26"/>
    <property type="match status" value="1"/>
</dbReference>
<accession>A0A7X4YV16</accession>
<dbReference type="SUPFAM" id="SSF47413">
    <property type="entry name" value="lambda repressor-like DNA-binding domains"/>
    <property type="match status" value="1"/>
</dbReference>
<dbReference type="RefSeq" id="WP_161702536.1">
    <property type="nucleotide sequence ID" value="NZ_JAAAMU010000015.1"/>
</dbReference>